<keyword evidence="2" id="KW-0067">ATP-binding</keyword>
<dbReference type="PROSITE" id="PS00622">
    <property type="entry name" value="HTH_LUXR_1"/>
    <property type="match status" value="1"/>
</dbReference>
<name>A0ABN2DUD6_9ACTN</name>
<dbReference type="Gene3D" id="1.10.10.10">
    <property type="entry name" value="Winged helix-like DNA-binding domain superfamily/Winged helix DNA-binding domain"/>
    <property type="match status" value="1"/>
</dbReference>
<sequence length="960" mass="101310">MTGMGVVVSPVLINRRSELAALRAAYERARAGEPVTVLVSGEAGIGKSRLVATAVDSFRDSGVAGASGRAGGVPDGPMVLTGGCLELGADGTPWMPFLAILRNLLREWGPERLAEALPSGGTALAGWLPELSLPEGPDGHVRLFGEVLGLLQRVAAERPLVVVVEDLHWADASSRELLVYLVRNLAASAVLLIVTMRTGELPSSHPTRQLLSELGRRAEVVRLELEPLGRKEVGELLAALDGRAPHAVASSEIHRRSSGNPLFVEALYASGTASSEGLNDLLLGRIADLSPAARAVLATIAVAGGAVPDDLLSEVSGASVDDALRELVERNQVSVSGTEYLIRHDLIREAVYGALLPGERRRLHARFATAIEAGPGSPAALAEHWSVAGEPGKALAAAWRAALTAERQYAYDEQLNMLDRVLELWSEVDGAGELIGVSYAAVQETAAAASYTAGRSRTGVEHATAALAALDPDTEPLRVAGLLRLRGLLRCRIDGSGSDDLSHAVRLVQPGADDVLRSRLLSGLAFTELVGTPGPEMSRHAAQALELAEAAGDDQALADARLVVGGIALHTDGGPGVVQQLMQDARRAADACGDHHTYLTSLQWEGRAIADAGRPEEAAALLEGAGRQAAQWGRMRARGSMLTQNRAEVLISLGRWDEALELVDNALADGPPPWYDAALRMEVAVIAVRRGRYDEAAGHLAQMAVPPSGVASEIGLQRLPVQLALAVGSGDVPTADRLLVEALDVMPDWPTADVVVTARLYLAALQVERTVAGRRRQVPVRSEALRKGLSGLDRWPIVDAVLRTGDAFEAGSVAAWDTAADAWRVVHDVYELARALVGGAAAAIRSNNKPGARRRLDEAREIATRLAAVPLLSDIDDLAQRAGLSPAAREEPAAHGLTERELVVLRVLARGLSNAEIARELFVSPNTVATHVARILRKLNVSTRTEAAAVAHHTGLVAGD</sequence>
<dbReference type="PROSITE" id="PS50043">
    <property type="entry name" value="HTH_LUXR_2"/>
    <property type="match status" value="1"/>
</dbReference>
<keyword evidence="1" id="KW-0547">Nucleotide-binding</keyword>
<reference evidence="4 5" key="1">
    <citation type="journal article" date="2019" name="Int. J. Syst. Evol. Microbiol.">
        <title>The Global Catalogue of Microorganisms (GCM) 10K type strain sequencing project: providing services to taxonomists for standard genome sequencing and annotation.</title>
        <authorList>
            <consortium name="The Broad Institute Genomics Platform"/>
            <consortium name="The Broad Institute Genome Sequencing Center for Infectious Disease"/>
            <person name="Wu L."/>
            <person name="Ma J."/>
        </authorList>
    </citation>
    <scope>NUCLEOTIDE SEQUENCE [LARGE SCALE GENOMIC DNA]</scope>
    <source>
        <strain evidence="4 5">JCM 14304</strain>
    </source>
</reference>
<dbReference type="SUPFAM" id="SSF48452">
    <property type="entry name" value="TPR-like"/>
    <property type="match status" value="1"/>
</dbReference>
<dbReference type="Gene3D" id="1.25.40.10">
    <property type="entry name" value="Tetratricopeptide repeat domain"/>
    <property type="match status" value="1"/>
</dbReference>
<dbReference type="InterPro" id="IPR000792">
    <property type="entry name" value="Tscrpt_reg_LuxR_C"/>
</dbReference>
<dbReference type="PANTHER" id="PTHR16305">
    <property type="entry name" value="TESTICULAR SOLUBLE ADENYLYL CYCLASE"/>
    <property type="match status" value="1"/>
</dbReference>
<accession>A0ABN2DUD6</accession>
<dbReference type="InterPro" id="IPR011990">
    <property type="entry name" value="TPR-like_helical_dom_sf"/>
</dbReference>
<organism evidence="4 5">
    <name type="scientific">Kribbella karoonensis</name>
    <dbReference type="NCBI Taxonomy" id="324851"/>
    <lineage>
        <taxon>Bacteria</taxon>
        <taxon>Bacillati</taxon>
        <taxon>Actinomycetota</taxon>
        <taxon>Actinomycetes</taxon>
        <taxon>Propionibacteriales</taxon>
        <taxon>Kribbellaceae</taxon>
        <taxon>Kribbella</taxon>
    </lineage>
</organism>
<dbReference type="PANTHER" id="PTHR16305:SF35">
    <property type="entry name" value="TRANSCRIPTIONAL ACTIVATOR DOMAIN"/>
    <property type="match status" value="1"/>
</dbReference>
<dbReference type="CDD" id="cd06170">
    <property type="entry name" value="LuxR_C_like"/>
    <property type="match status" value="1"/>
</dbReference>
<dbReference type="RefSeq" id="WP_344192609.1">
    <property type="nucleotide sequence ID" value="NZ_BAAAND010000006.1"/>
</dbReference>
<feature type="domain" description="HTH luxR-type" evidence="3">
    <location>
        <begin position="890"/>
        <end position="955"/>
    </location>
</feature>
<dbReference type="InterPro" id="IPR041664">
    <property type="entry name" value="AAA_16"/>
</dbReference>
<dbReference type="SMART" id="SM00421">
    <property type="entry name" value="HTH_LUXR"/>
    <property type="match status" value="1"/>
</dbReference>
<dbReference type="Pfam" id="PF13191">
    <property type="entry name" value="AAA_16"/>
    <property type="match status" value="1"/>
</dbReference>
<evidence type="ECO:0000313" key="4">
    <source>
        <dbReference type="EMBL" id="GAA1586828.1"/>
    </source>
</evidence>
<evidence type="ECO:0000313" key="5">
    <source>
        <dbReference type="Proteomes" id="UP001500190"/>
    </source>
</evidence>
<gene>
    <name evidence="4" type="ORF">GCM10009742_36090</name>
</gene>
<keyword evidence="5" id="KW-1185">Reference proteome</keyword>
<proteinExistence type="predicted"/>
<evidence type="ECO:0000259" key="3">
    <source>
        <dbReference type="PROSITE" id="PS50043"/>
    </source>
</evidence>
<dbReference type="EMBL" id="BAAAND010000006">
    <property type="protein sequence ID" value="GAA1586828.1"/>
    <property type="molecule type" value="Genomic_DNA"/>
</dbReference>
<dbReference type="Proteomes" id="UP001500190">
    <property type="component" value="Unassembled WGS sequence"/>
</dbReference>
<evidence type="ECO:0000256" key="2">
    <source>
        <dbReference type="ARBA" id="ARBA00022840"/>
    </source>
</evidence>
<protein>
    <submittedName>
        <fullName evidence="4">LuxR family transcriptional regulator</fullName>
    </submittedName>
</protein>
<dbReference type="InterPro" id="IPR027417">
    <property type="entry name" value="P-loop_NTPase"/>
</dbReference>
<dbReference type="SUPFAM" id="SSF46894">
    <property type="entry name" value="C-terminal effector domain of the bipartite response regulators"/>
    <property type="match status" value="1"/>
</dbReference>
<dbReference type="InterPro" id="IPR036388">
    <property type="entry name" value="WH-like_DNA-bd_sf"/>
</dbReference>
<dbReference type="InterPro" id="IPR016032">
    <property type="entry name" value="Sig_transdc_resp-reg_C-effctor"/>
</dbReference>
<evidence type="ECO:0000256" key="1">
    <source>
        <dbReference type="ARBA" id="ARBA00022741"/>
    </source>
</evidence>
<dbReference type="SUPFAM" id="SSF52540">
    <property type="entry name" value="P-loop containing nucleoside triphosphate hydrolases"/>
    <property type="match status" value="1"/>
</dbReference>
<dbReference type="PRINTS" id="PR00038">
    <property type="entry name" value="HTHLUXR"/>
</dbReference>
<dbReference type="Pfam" id="PF00196">
    <property type="entry name" value="GerE"/>
    <property type="match status" value="1"/>
</dbReference>
<comment type="caution">
    <text evidence="4">The sequence shown here is derived from an EMBL/GenBank/DDBJ whole genome shotgun (WGS) entry which is preliminary data.</text>
</comment>